<proteinExistence type="predicted"/>
<evidence type="ECO:0000313" key="1">
    <source>
        <dbReference type="EMBL" id="SUK42976.1"/>
    </source>
</evidence>
<gene>
    <name evidence="1" type="primary">glcB_1</name>
    <name evidence="1" type="ORF">NCTC5664_01233</name>
</gene>
<sequence>MPAFLYMEAEIEIGDVYMFKKLFGQLQRIGKALMLPVAILPAAGIY</sequence>
<dbReference type="EMBL" id="UHAQ01000002">
    <property type="protein sequence ID" value="SUK42976.1"/>
    <property type="molecule type" value="Genomic_DNA"/>
</dbReference>
<reference evidence="1 2" key="1">
    <citation type="submission" date="2018-06" db="EMBL/GenBank/DDBJ databases">
        <authorList>
            <consortium name="Pathogen Informatics"/>
            <person name="Doyle S."/>
        </authorList>
    </citation>
    <scope>NUCLEOTIDE SEQUENCE [LARGE SCALE GENOMIC DNA]</scope>
    <source>
        <strain evidence="1 2">NCTC5664</strain>
    </source>
</reference>
<accession>A0A380DSD6</accession>
<name>A0A380DSD6_STAAU</name>
<dbReference type="GO" id="GO:0016740">
    <property type="term" value="F:transferase activity"/>
    <property type="evidence" value="ECO:0007669"/>
    <property type="project" value="UniProtKB-KW"/>
</dbReference>
<dbReference type="AlphaFoldDB" id="A0A380DSD6"/>
<evidence type="ECO:0000313" key="2">
    <source>
        <dbReference type="Proteomes" id="UP000254502"/>
    </source>
</evidence>
<protein>
    <submittedName>
        <fullName evidence="1">Pts system, glucose-specific iiabc component</fullName>
        <ecNumber evidence="1">2.7.1.-</ecNumber>
    </submittedName>
</protein>
<keyword evidence="1" id="KW-0808">Transferase</keyword>
<dbReference type="EC" id="2.7.1.-" evidence="1"/>
<dbReference type="Proteomes" id="UP000254502">
    <property type="component" value="Unassembled WGS sequence"/>
</dbReference>
<organism evidence="1 2">
    <name type="scientific">Staphylococcus aureus</name>
    <dbReference type="NCBI Taxonomy" id="1280"/>
    <lineage>
        <taxon>Bacteria</taxon>
        <taxon>Bacillati</taxon>
        <taxon>Bacillota</taxon>
        <taxon>Bacilli</taxon>
        <taxon>Bacillales</taxon>
        <taxon>Staphylococcaceae</taxon>
        <taxon>Staphylococcus</taxon>
    </lineage>
</organism>